<dbReference type="CDD" id="cd24004">
    <property type="entry name" value="ASKHA_NBD_PilM-like"/>
    <property type="match status" value="1"/>
</dbReference>
<comment type="caution">
    <text evidence="3">The sequence shown here is derived from an EMBL/GenBank/DDBJ whole genome shotgun (WGS) entry which is preliminary data.</text>
</comment>
<evidence type="ECO:0000259" key="2">
    <source>
        <dbReference type="SMART" id="SM00842"/>
    </source>
</evidence>
<dbReference type="GO" id="GO:0051301">
    <property type="term" value="P:cell division"/>
    <property type="evidence" value="ECO:0007669"/>
    <property type="project" value="InterPro"/>
</dbReference>
<reference evidence="4" key="1">
    <citation type="submission" date="2016-12" db="EMBL/GenBank/DDBJ databases">
        <title>Draft Genome Sequences od Carboxydothermus pertinax and islandicus, Hydrogenogenic Carboxydotrophic Bacteria.</title>
        <authorList>
            <person name="Fukuyama Y."/>
            <person name="Ohmae K."/>
            <person name="Yoneda Y."/>
            <person name="Yoshida T."/>
            <person name="Sako Y."/>
        </authorList>
    </citation>
    <scope>NUCLEOTIDE SEQUENCE [LARGE SCALE GENOMIC DNA]</scope>
    <source>
        <strain evidence="4">Ug1</strain>
    </source>
</reference>
<keyword evidence="1" id="KW-0694">RNA-binding</keyword>
<proteinExistence type="predicted"/>
<dbReference type="SUPFAM" id="SSF53067">
    <property type="entry name" value="Actin-like ATPase domain"/>
    <property type="match status" value="2"/>
</dbReference>
<protein>
    <recommendedName>
        <fullName evidence="2">SHS2 domain-containing protein</fullName>
    </recommendedName>
</protein>
<dbReference type="PROSITE" id="PS50889">
    <property type="entry name" value="S4"/>
    <property type="match status" value="1"/>
</dbReference>
<evidence type="ECO:0000313" key="4">
    <source>
        <dbReference type="Proteomes" id="UP000187485"/>
    </source>
</evidence>
<dbReference type="RefSeq" id="WP_075858888.1">
    <property type="nucleotide sequence ID" value="NZ_BDJK01000012.1"/>
</dbReference>
<dbReference type="EMBL" id="BDJK01000012">
    <property type="protein sequence ID" value="GAV22404.1"/>
    <property type="molecule type" value="Genomic_DNA"/>
</dbReference>
<dbReference type="Proteomes" id="UP000187485">
    <property type="component" value="Unassembled WGS sequence"/>
</dbReference>
<evidence type="ECO:0000313" key="3">
    <source>
        <dbReference type="EMBL" id="GAV22404.1"/>
    </source>
</evidence>
<dbReference type="GO" id="GO:0003723">
    <property type="term" value="F:RNA binding"/>
    <property type="evidence" value="ECO:0007669"/>
    <property type="project" value="UniProtKB-KW"/>
</dbReference>
<dbReference type="InterPro" id="IPR050696">
    <property type="entry name" value="FtsA/MreB"/>
</dbReference>
<dbReference type="STRING" id="870242.cpu_09140"/>
<dbReference type="InterPro" id="IPR043129">
    <property type="entry name" value="ATPase_NBD"/>
</dbReference>
<dbReference type="PANTHER" id="PTHR32432">
    <property type="entry name" value="CELL DIVISION PROTEIN FTSA-RELATED"/>
    <property type="match status" value="1"/>
</dbReference>
<accession>A0A1L8CU62</accession>
<keyword evidence="4" id="KW-1185">Reference proteome</keyword>
<dbReference type="InterPro" id="IPR003494">
    <property type="entry name" value="SHS2_FtsA"/>
</dbReference>
<dbReference type="AlphaFoldDB" id="A0A1L8CU62"/>
<gene>
    <name evidence="3" type="ORF">cpu_09140</name>
</gene>
<name>A0A1L8CU62_9THEO</name>
<sequence>MEKKNIIFALDIGTRTVIGVIGEVLDDGRINILKETLREHDERSMLDGQIHDIAKVAKVVRDIKEELEGALGVKLTRAAIAAAGRALYTVTSYAEMEVVGAEVSTRHVFELESKALAEAVEAVKNLGEVRYELVGYSVISYYLDGYPFKALEGHRGKKISVELVATFLPETVTSSLQAVLLRCGLEPANLTLEPIAAITAAVPESLRLLNIALVDIGAGTSDIAVCRDGAVIAYGMVPEAGDEITEEIMRQFLLDFADAEKVKRQLFFEEVTFYNILGEEIKIAAKEIIARIEPVVARIAQRIAEEMVRLNGGSPKAVFLVGGGAKTPGLVAKLAEYLGLETSRVVVKGLDPREGKFLAVPEALLGPEGVTVLGIIQMALRKYDYGFISVFLNGREIRLLSQKNLTVGEILKLSGITPKEIFGREGRSLNFYLNGNRREWKGGLPRAAEIYVNGQPASLKTEVGAGDSLNFIPARDGEEAKLTAKQLLQECGPIIIKVNGEEVSLTPILLLGGKALAEDYQIQEEDQLTLCSKETAKAFFKNLDSVLVNGKEIEANYQFYPGDEVFINEEGLSVPELNSLEVEVYLNGKPIKLTGKNNYILADVLPHLGKIPEKISSLKILLNGEEVGFTAEIKRGDEIKILL</sequence>
<evidence type="ECO:0000256" key="1">
    <source>
        <dbReference type="PROSITE-ProRule" id="PRU00182"/>
    </source>
</evidence>
<dbReference type="Pfam" id="PF14450">
    <property type="entry name" value="FtsA"/>
    <property type="match status" value="1"/>
</dbReference>
<dbReference type="SMART" id="SM00842">
    <property type="entry name" value="FtsA"/>
    <property type="match status" value="1"/>
</dbReference>
<feature type="domain" description="SHS2" evidence="2">
    <location>
        <begin position="7"/>
        <end position="201"/>
    </location>
</feature>
<dbReference type="Gene3D" id="3.30.420.40">
    <property type="match status" value="2"/>
</dbReference>
<dbReference type="OrthoDB" id="9768127at2"/>
<organism evidence="3 4">
    <name type="scientific">Carboxydothermus pertinax</name>
    <dbReference type="NCBI Taxonomy" id="870242"/>
    <lineage>
        <taxon>Bacteria</taxon>
        <taxon>Bacillati</taxon>
        <taxon>Bacillota</taxon>
        <taxon>Clostridia</taxon>
        <taxon>Thermoanaerobacterales</taxon>
        <taxon>Thermoanaerobacteraceae</taxon>
        <taxon>Carboxydothermus</taxon>
    </lineage>
</organism>
<dbReference type="PANTHER" id="PTHR32432:SF3">
    <property type="entry name" value="ETHANOLAMINE UTILIZATION PROTEIN EUTJ"/>
    <property type="match status" value="1"/>
</dbReference>